<sequence length="709" mass="77092">MSVVRLPLVVPDEATRVRVERLFAAAWQVKRALRRDARARVDAYHAATSRRAALSAVPGKAAAEWRDELGLSRAGLERAAYRHLDASGHLKHHLSKAVAMHIADEVWAGVERHLFPDATGRRHGRPRRGSWWGFTRIPGRARSHTRPRKWETLRLHGTLDGHLTTYRNPALPAELSPVQAAALAGQPTPVLSSPGRAGRSRGRTGRRTAVRHEQVRGISVLAQPRRMPAPVPPAARGKALWWEHNGPLAIVYSGGPAGARGELVLPVRLPQGAGQWPHLLYALGDPECWHKVDLVRRATARGWVYEAHLMILKPAYIPPATRARRVAAPQGRRGGVDGNVSNLATVSFPASPDPAQARQLDVAPSVVSTRLTLSPAERGDLERAVRKARGRQRALERSRRAANAAQYELSKRQRKRQKRRAERGLPARQVPVPGGARRARADGVPLQSPRRDTLSRSHQRIRARHARAAAKATKARAGRARQVAGALVGVHGPHLVIEDCDIRTWQRRWGAACARFTPGLLIAALARECAATGGRLLRASTFTTALSQHCLCGHRTPKTLAERAHRCDGAGGCGLTGDRDLVAAALAAFITFTDPDDPHTARVDYRASRHAIGVHGLSTGPQGALTASTDTLDTPAPPGHPGTPATPARPPRRREWKNDQVASARRTRQRAVPTPDETRPADKRGGHAGQVQPPTRLSGGSTKDPPDRP</sequence>
<feature type="region of interest" description="Disordered" evidence="1">
    <location>
        <begin position="185"/>
        <end position="209"/>
    </location>
</feature>
<feature type="compositionally biased region" description="Polar residues" evidence="1">
    <location>
        <begin position="692"/>
        <end position="701"/>
    </location>
</feature>
<dbReference type="RefSeq" id="WP_207709566.1">
    <property type="nucleotide sequence ID" value="NZ_WEGH01000001.1"/>
</dbReference>
<evidence type="ECO:0000313" key="2">
    <source>
        <dbReference type="EMBL" id="MQY02732.1"/>
    </source>
</evidence>
<reference evidence="2 3" key="1">
    <citation type="submission" date="2019-10" db="EMBL/GenBank/DDBJ databases">
        <title>Actinomadura rubteroloni sp. nov. and Actinomadura macrotermitis sp. nov., isolated from the gut of fungus growing-termite Macrotermes natalensis.</title>
        <authorList>
            <person name="Benndorf R."/>
            <person name="Martin K."/>
            <person name="Kuefner M."/>
            <person name="De Beer W."/>
            <person name="Kaster A.-K."/>
            <person name="Vollmers J."/>
            <person name="Poulsen M."/>
            <person name="Beemelmanns C."/>
        </authorList>
    </citation>
    <scope>NUCLEOTIDE SEQUENCE [LARGE SCALE GENOMIC DNA]</scope>
    <source>
        <strain evidence="2 3">RB68</strain>
    </source>
</reference>
<dbReference type="AlphaFoldDB" id="A0A7K0BPE4"/>
<evidence type="ECO:0000256" key="1">
    <source>
        <dbReference type="SAM" id="MobiDB-lite"/>
    </source>
</evidence>
<feature type="compositionally biased region" description="Basic residues" evidence="1">
    <location>
        <begin position="198"/>
        <end position="209"/>
    </location>
</feature>
<protein>
    <recommendedName>
        <fullName evidence="4">Transposase</fullName>
    </recommendedName>
</protein>
<name>A0A7K0BPE4_9ACTN</name>
<evidence type="ECO:0000313" key="3">
    <source>
        <dbReference type="Proteomes" id="UP000487268"/>
    </source>
</evidence>
<proteinExistence type="predicted"/>
<comment type="caution">
    <text evidence="2">The sequence shown here is derived from an EMBL/GenBank/DDBJ whole genome shotgun (WGS) entry which is preliminary data.</text>
</comment>
<feature type="compositionally biased region" description="Polar residues" evidence="1">
    <location>
        <begin position="619"/>
        <end position="632"/>
    </location>
</feature>
<dbReference type="Proteomes" id="UP000487268">
    <property type="component" value="Unassembled WGS sequence"/>
</dbReference>
<keyword evidence="3" id="KW-1185">Reference proteome</keyword>
<accession>A0A7K0BPE4</accession>
<dbReference type="EMBL" id="WEGH01000001">
    <property type="protein sequence ID" value="MQY02732.1"/>
    <property type="molecule type" value="Genomic_DNA"/>
</dbReference>
<gene>
    <name evidence="2" type="ORF">ACRB68_07670</name>
</gene>
<feature type="compositionally biased region" description="Basic and acidic residues" evidence="1">
    <location>
        <begin position="676"/>
        <end position="685"/>
    </location>
</feature>
<organism evidence="2 3">
    <name type="scientific">Actinomadura macrotermitis</name>
    <dbReference type="NCBI Taxonomy" id="2585200"/>
    <lineage>
        <taxon>Bacteria</taxon>
        <taxon>Bacillati</taxon>
        <taxon>Actinomycetota</taxon>
        <taxon>Actinomycetes</taxon>
        <taxon>Streptosporangiales</taxon>
        <taxon>Thermomonosporaceae</taxon>
        <taxon>Actinomadura</taxon>
    </lineage>
</organism>
<feature type="region of interest" description="Disordered" evidence="1">
    <location>
        <begin position="614"/>
        <end position="709"/>
    </location>
</feature>
<feature type="compositionally biased region" description="Basic residues" evidence="1">
    <location>
        <begin position="412"/>
        <end position="421"/>
    </location>
</feature>
<evidence type="ECO:0008006" key="4">
    <source>
        <dbReference type="Google" id="ProtNLM"/>
    </source>
</evidence>
<feature type="region of interest" description="Disordered" evidence="1">
    <location>
        <begin position="382"/>
        <end position="461"/>
    </location>
</feature>